<dbReference type="OrthoDB" id="513082at2759"/>
<evidence type="ECO:0000313" key="1">
    <source>
        <dbReference type="EMBL" id="KIY98544.1"/>
    </source>
</evidence>
<dbReference type="RefSeq" id="XP_013897564.1">
    <property type="nucleotide sequence ID" value="XM_014042110.1"/>
</dbReference>
<evidence type="ECO:0000313" key="2">
    <source>
        <dbReference type="Proteomes" id="UP000054498"/>
    </source>
</evidence>
<dbReference type="AlphaFoldDB" id="A0A0D2M4U4"/>
<dbReference type="GeneID" id="25742294"/>
<sequence>MVIPHTARAVAPAAAPRRALHFARIAPPSAPHHHHLPFRLPWAHAAAASGATTKLDVDFSGTWVKDKARSDSMDEAIQLIALGGLMRQAIKLIRGVQIKQDSEKFVFSVLSVFTWFKASSIAAAPRRPPPRVTETYPLSGEPARCRRRDFRGGGHVGRVEVPSPDKLRLVLEWGDPHGGTGEDVFSMPSPDELIVDQVTRAKGPDGAEKEVRYRSVYTRKK</sequence>
<organism evidence="1 2">
    <name type="scientific">Monoraphidium neglectum</name>
    <dbReference type="NCBI Taxonomy" id="145388"/>
    <lineage>
        <taxon>Eukaryota</taxon>
        <taxon>Viridiplantae</taxon>
        <taxon>Chlorophyta</taxon>
        <taxon>core chlorophytes</taxon>
        <taxon>Chlorophyceae</taxon>
        <taxon>CS clade</taxon>
        <taxon>Sphaeropleales</taxon>
        <taxon>Selenastraceae</taxon>
        <taxon>Monoraphidium</taxon>
    </lineage>
</organism>
<gene>
    <name evidence="1" type="ORF">MNEG_9419</name>
</gene>
<dbReference type="EMBL" id="KK102147">
    <property type="protein sequence ID" value="KIY98544.1"/>
    <property type="molecule type" value="Genomic_DNA"/>
</dbReference>
<dbReference type="Proteomes" id="UP000054498">
    <property type="component" value="Unassembled WGS sequence"/>
</dbReference>
<keyword evidence="2" id="KW-1185">Reference proteome</keyword>
<reference evidence="1 2" key="1">
    <citation type="journal article" date="2013" name="BMC Genomics">
        <title>Reconstruction of the lipid metabolism for the microalga Monoraphidium neglectum from its genome sequence reveals characteristics suitable for biofuel production.</title>
        <authorList>
            <person name="Bogen C."/>
            <person name="Al-Dilaimi A."/>
            <person name="Albersmeier A."/>
            <person name="Wichmann J."/>
            <person name="Grundmann M."/>
            <person name="Rupp O."/>
            <person name="Lauersen K.J."/>
            <person name="Blifernez-Klassen O."/>
            <person name="Kalinowski J."/>
            <person name="Goesmann A."/>
            <person name="Mussgnug J.H."/>
            <person name="Kruse O."/>
        </authorList>
    </citation>
    <scope>NUCLEOTIDE SEQUENCE [LARGE SCALE GENOMIC DNA]</scope>
    <source>
        <strain evidence="1 2">SAG 48.87</strain>
    </source>
</reference>
<protein>
    <submittedName>
        <fullName evidence="1">Uncharacterized protein</fullName>
    </submittedName>
</protein>
<dbReference type="KEGG" id="mng:MNEG_9419"/>
<proteinExistence type="predicted"/>
<name>A0A0D2M4U4_9CHLO</name>
<accession>A0A0D2M4U4</accession>